<accession>A0A836LJN5</accession>
<feature type="compositionally biased region" description="Low complexity" evidence="2">
    <location>
        <begin position="1031"/>
        <end position="1041"/>
    </location>
</feature>
<dbReference type="GO" id="GO:0000045">
    <property type="term" value="P:autophagosome assembly"/>
    <property type="evidence" value="ECO:0007669"/>
    <property type="project" value="TreeGrafter"/>
</dbReference>
<dbReference type="KEGG" id="phet:94293869"/>
<feature type="compositionally biased region" description="Polar residues" evidence="2">
    <location>
        <begin position="201"/>
        <end position="210"/>
    </location>
</feature>
<dbReference type="OrthoDB" id="263940at2759"/>
<reference evidence="3 4" key="1">
    <citation type="submission" date="2021-02" db="EMBL/GenBank/DDBJ databases">
        <title>Porcisia hertigi Genome sequencing and assembly.</title>
        <authorList>
            <person name="Almutairi H."/>
            <person name="Gatherer D."/>
        </authorList>
    </citation>
    <scope>NUCLEOTIDE SEQUENCE [LARGE SCALE GENOMIC DNA]</scope>
    <source>
        <strain evidence="3 4">C119</strain>
    </source>
</reference>
<evidence type="ECO:0000256" key="2">
    <source>
        <dbReference type="SAM" id="MobiDB-lite"/>
    </source>
</evidence>
<feature type="compositionally biased region" description="Gly residues" evidence="2">
    <location>
        <begin position="707"/>
        <end position="724"/>
    </location>
</feature>
<proteinExistence type="predicted"/>
<dbReference type="GeneID" id="94293869"/>
<feature type="coiled-coil region" evidence="1">
    <location>
        <begin position="489"/>
        <end position="523"/>
    </location>
</feature>
<keyword evidence="1" id="KW-0175">Coiled coil</keyword>
<feature type="compositionally biased region" description="Polar residues" evidence="2">
    <location>
        <begin position="172"/>
        <end position="187"/>
    </location>
</feature>
<dbReference type="Proteomes" id="UP000674318">
    <property type="component" value="Unassembled WGS sequence"/>
</dbReference>
<evidence type="ECO:0000256" key="1">
    <source>
        <dbReference type="SAM" id="Coils"/>
    </source>
</evidence>
<dbReference type="Gene3D" id="1.10.418.40">
    <property type="entry name" value="Autophagy protein 6/Beclin 1"/>
    <property type="match status" value="2"/>
</dbReference>
<dbReference type="GO" id="GO:0030674">
    <property type="term" value="F:protein-macromolecule adaptor activity"/>
    <property type="evidence" value="ECO:0007669"/>
    <property type="project" value="TreeGrafter"/>
</dbReference>
<dbReference type="GO" id="GO:0043548">
    <property type="term" value="F:phosphatidylinositol 3-kinase binding"/>
    <property type="evidence" value="ECO:0007669"/>
    <property type="project" value="TreeGrafter"/>
</dbReference>
<dbReference type="InterPro" id="IPR007243">
    <property type="entry name" value="Atg6/Beclin"/>
</dbReference>
<sequence>MQCSAASATVLDNPPTCGAGCVLQPFDPPITRPSEDDQPDRYTDEALLGALPLHFFQSAEVLSWSQLADLPSAAQGCHADVASTSLFAEKTSADNHPLMSLPAPQSVSIAAPSSASATPRAPAVLAVSQLACLGVPVRRESKRETREAEAGKEQDAHDAGAAPGVLGHLTHKPNSSTSVDGCSQRHSTAIDEYSGEHTDTEPQTTPPLQASSTCTLPPPPLSPKAEEGVCEGRAALSCSASASPCTPPAHPLTANNSCADQSPSRLSTSPSSPPPPPAPASASHLDPGIGVATPADDLLASLPFDELCRRWMRLLTRTAEPHEQPLCMNCWHDACLVPLQQRTRLSFESANALATMVSSAPAEKQRLLTICYTEPCTTPPQGAVATPDGLGRCPCEAAKTPVLDSKAAAEKLRRTLPLMSLDAVAANLFGTNEEDLLGSLEALSAPHGRALPLTRESSAAPRPSRCPAEIPLEQHITTPAGRDVDTWTASSCSHEAQELMAELEDLQAQQASLDRRAAELRDVLHALESTADSQSQPWGLLGDAAAPSPPTCITREGWLDLAVRHNIREVHLAFTVVDEEAERRHAMANLVTRLAYVSATPIDALCFPIDVSGPVGLIAGLRLGLVPPYSGSRSGCSGLGDHDVRGSGASAALATSAHPPWAHEVESLPEEAMHLDMFVHRQVSYAQLLLSGNTSADGEGLHSAGSKGAGGDPSSCGDGGQMRGGGAAATATAAPVAAPSVNTRVSPLEVNAACGYLLLLLNYLAHVNGFSFHTAVLRPAGDRSTLMLLKRVPAPANASAAAAGGGGAALVATAASFSPLNLFGYFTRGGNVDTQVRGGEQSARPTATPPSVLVADHEVDFYLTDRLLAWRTFGAACVAVAGCVKELADALHESLRCWRVREGLIVQHTSSTSLMTPSPASTVESSGLAEDTEAAIRLAQSPIAPADVEEGIRNRGGADGGTVVCVDPHPHNVPRSLPQLLQELSWRDDPLHVEANKPVSCSAKHKSSGTHDTLGESGTTSAKRRNHDSKSASSFSQPQSSREATSHQYSLPPPAERSRFPLEPPFQTHGDKVDGFSVRHGSVSDAIWTLGMKKLLGNVQWCMGATLELERLYAVAEDTHRHTKDDGDDEQIM</sequence>
<dbReference type="GO" id="GO:0006995">
    <property type="term" value="P:cellular response to nitrogen starvation"/>
    <property type="evidence" value="ECO:0007669"/>
    <property type="project" value="TreeGrafter"/>
</dbReference>
<keyword evidence="4" id="KW-1185">Reference proteome</keyword>
<organism evidence="3 4">
    <name type="scientific">Porcisia hertigi</name>
    <dbReference type="NCBI Taxonomy" id="2761500"/>
    <lineage>
        <taxon>Eukaryota</taxon>
        <taxon>Discoba</taxon>
        <taxon>Euglenozoa</taxon>
        <taxon>Kinetoplastea</taxon>
        <taxon>Metakinetoplastina</taxon>
        <taxon>Trypanosomatida</taxon>
        <taxon>Trypanosomatidae</taxon>
        <taxon>Leishmaniinae</taxon>
        <taxon>Porcisia</taxon>
    </lineage>
</organism>
<evidence type="ECO:0000313" key="4">
    <source>
        <dbReference type="Proteomes" id="UP000674318"/>
    </source>
</evidence>
<feature type="compositionally biased region" description="Basic and acidic residues" evidence="2">
    <location>
        <begin position="138"/>
        <end position="158"/>
    </location>
</feature>
<dbReference type="GO" id="GO:0000423">
    <property type="term" value="P:mitophagy"/>
    <property type="evidence" value="ECO:0007669"/>
    <property type="project" value="TreeGrafter"/>
</dbReference>
<protein>
    <recommendedName>
        <fullName evidence="5">Atg6 BARA domain-containing protein</fullName>
    </recommendedName>
</protein>
<dbReference type="RefSeq" id="XP_067759264.1">
    <property type="nucleotide sequence ID" value="XM_067903792.1"/>
</dbReference>
<gene>
    <name evidence="3" type="ORF">JKF63_07864</name>
</gene>
<dbReference type="InterPro" id="IPR038274">
    <property type="entry name" value="Atg6/Beclin_C_sf"/>
</dbReference>
<feature type="region of interest" description="Disordered" evidence="2">
    <location>
        <begin position="254"/>
        <end position="289"/>
    </location>
</feature>
<dbReference type="AlphaFoldDB" id="A0A836LJN5"/>
<dbReference type="GO" id="GO:0034271">
    <property type="term" value="C:phosphatidylinositol 3-kinase complex, class III, type I"/>
    <property type="evidence" value="ECO:0007669"/>
    <property type="project" value="TreeGrafter"/>
</dbReference>
<dbReference type="GO" id="GO:0045324">
    <property type="term" value="P:late endosome to vacuole transport"/>
    <property type="evidence" value="ECO:0007669"/>
    <property type="project" value="TreeGrafter"/>
</dbReference>
<feature type="region of interest" description="Disordered" evidence="2">
    <location>
        <begin position="699"/>
        <end position="724"/>
    </location>
</feature>
<dbReference type="PANTHER" id="PTHR12768:SF4">
    <property type="entry name" value="BECLIN-1"/>
    <property type="match status" value="1"/>
</dbReference>
<feature type="region of interest" description="Disordered" evidence="2">
    <location>
        <begin position="997"/>
        <end position="1075"/>
    </location>
</feature>
<dbReference type="GO" id="GO:0034272">
    <property type="term" value="C:phosphatidylinositol 3-kinase complex, class III, type II"/>
    <property type="evidence" value="ECO:0007669"/>
    <property type="project" value="TreeGrafter"/>
</dbReference>
<evidence type="ECO:0000313" key="3">
    <source>
        <dbReference type="EMBL" id="KAG5510792.1"/>
    </source>
</evidence>
<dbReference type="EMBL" id="JAFJZO010000008">
    <property type="protein sequence ID" value="KAG5510792.1"/>
    <property type="molecule type" value="Genomic_DNA"/>
</dbReference>
<feature type="region of interest" description="Disordered" evidence="2">
    <location>
        <begin position="951"/>
        <end position="970"/>
    </location>
</feature>
<evidence type="ECO:0008006" key="5">
    <source>
        <dbReference type="Google" id="ProtNLM"/>
    </source>
</evidence>
<dbReference type="GO" id="GO:0000407">
    <property type="term" value="C:phagophore assembly site"/>
    <property type="evidence" value="ECO:0007669"/>
    <property type="project" value="TreeGrafter"/>
</dbReference>
<name>A0A836LJN5_9TRYP</name>
<dbReference type="PANTHER" id="PTHR12768">
    <property type="entry name" value="BECLIN 1"/>
    <property type="match status" value="1"/>
</dbReference>
<comment type="caution">
    <text evidence="3">The sequence shown here is derived from an EMBL/GenBank/DDBJ whole genome shotgun (WGS) entry which is preliminary data.</text>
</comment>
<feature type="region of interest" description="Disordered" evidence="2">
    <location>
        <begin position="138"/>
        <end position="227"/>
    </location>
</feature>